<keyword evidence="3" id="KW-1185">Reference proteome</keyword>
<feature type="transmembrane region" description="Helical" evidence="1">
    <location>
        <begin position="93"/>
        <end position="114"/>
    </location>
</feature>
<evidence type="ECO:0000313" key="2">
    <source>
        <dbReference type="EMBL" id="RIA46291.1"/>
    </source>
</evidence>
<reference evidence="2 3" key="1">
    <citation type="submission" date="2018-08" db="EMBL/GenBank/DDBJ databases">
        <title>Genomic Encyclopedia of Type Strains, Phase IV (KMG-IV): sequencing the most valuable type-strain genomes for metagenomic binning, comparative biology and taxonomic classification.</title>
        <authorList>
            <person name="Goeker M."/>
        </authorList>
    </citation>
    <scope>NUCLEOTIDE SEQUENCE [LARGE SCALE GENOMIC DNA]</scope>
    <source>
        <strain evidence="2 3">DSM 25527</strain>
    </source>
</reference>
<accession>A0A397PKT5</accession>
<dbReference type="Proteomes" id="UP000266568">
    <property type="component" value="Unassembled WGS sequence"/>
</dbReference>
<gene>
    <name evidence="2" type="ORF">DFR49_0827</name>
</gene>
<dbReference type="EMBL" id="QXDC01000002">
    <property type="protein sequence ID" value="RIA46291.1"/>
    <property type="molecule type" value="Genomic_DNA"/>
</dbReference>
<feature type="transmembrane region" description="Helical" evidence="1">
    <location>
        <begin position="40"/>
        <end position="67"/>
    </location>
</feature>
<organism evidence="2 3">
    <name type="scientific">Hephaestia caeni</name>
    <dbReference type="NCBI Taxonomy" id="645617"/>
    <lineage>
        <taxon>Bacteria</taxon>
        <taxon>Pseudomonadati</taxon>
        <taxon>Pseudomonadota</taxon>
        <taxon>Alphaproteobacteria</taxon>
        <taxon>Sphingomonadales</taxon>
        <taxon>Sphingomonadaceae</taxon>
        <taxon>Hephaestia</taxon>
    </lineage>
</organism>
<proteinExistence type="predicted"/>
<sequence>MFAIGLALETYYLGALLDWHSQLSHPDEARVALRGPIKEWWVLLVFPSILPFMAAGGIMLNTVIWLIPPLRRVSEKPGKIDVSLSFGSMQKGLFQGLIWTWWTIPLGVVVAWLMP</sequence>
<protein>
    <submittedName>
        <fullName evidence="2">Uncharacterized protein</fullName>
    </submittedName>
</protein>
<comment type="caution">
    <text evidence="2">The sequence shown here is derived from an EMBL/GenBank/DDBJ whole genome shotgun (WGS) entry which is preliminary data.</text>
</comment>
<name>A0A397PKT5_9SPHN</name>
<dbReference type="AlphaFoldDB" id="A0A397PKT5"/>
<evidence type="ECO:0000256" key="1">
    <source>
        <dbReference type="SAM" id="Phobius"/>
    </source>
</evidence>
<keyword evidence="1" id="KW-0812">Transmembrane</keyword>
<evidence type="ECO:0000313" key="3">
    <source>
        <dbReference type="Proteomes" id="UP000266568"/>
    </source>
</evidence>
<keyword evidence="1" id="KW-1133">Transmembrane helix</keyword>
<keyword evidence="1" id="KW-0472">Membrane</keyword>